<organism evidence="2 3">
    <name type="scientific">Candidatus Solincola sediminis</name>
    <dbReference type="NCBI Taxonomy" id="1797199"/>
    <lineage>
        <taxon>Bacteria</taxon>
        <taxon>Bacillati</taxon>
        <taxon>Actinomycetota</taxon>
        <taxon>Candidatus Geothermincolia</taxon>
        <taxon>Candidatus Geothermincolales</taxon>
        <taxon>Candidatus Geothermincolaceae</taxon>
        <taxon>Candidatus Solincola</taxon>
    </lineage>
</organism>
<dbReference type="Proteomes" id="UP000177876">
    <property type="component" value="Unassembled WGS sequence"/>
</dbReference>
<accession>A0A1F2WU72</accession>
<evidence type="ECO:0000259" key="1">
    <source>
        <dbReference type="Pfam" id="PF03551"/>
    </source>
</evidence>
<comment type="caution">
    <text evidence="2">The sequence shown here is derived from an EMBL/GenBank/DDBJ whole genome shotgun (WGS) entry which is preliminary data.</text>
</comment>
<dbReference type="EMBL" id="MELK01000004">
    <property type="protein sequence ID" value="OFW60375.1"/>
    <property type="molecule type" value="Genomic_DNA"/>
</dbReference>
<dbReference type="InterPro" id="IPR036388">
    <property type="entry name" value="WH-like_DNA-bd_sf"/>
</dbReference>
<dbReference type="Gene3D" id="1.10.10.10">
    <property type="entry name" value="Winged helix-like DNA-binding domain superfamily/Winged helix DNA-binding domain"/>
    <property type="match status" value="1"/>
</dbReference>
<sequence>MTSRISTMVLGLLMEGRKHGYELMKEMEERGMLRRSPASKVSVYKCLARMEAEGSLTSWVEREGNAPEKRVYALTAAGEERLRDLVYSLCASREPLRFDSSAGLPFIQYLESDAAIDCLETRLKYIEGQGRRLSCEVDMLEGLRDDIFLETLKHEVAVYKEEARCLKRIVAKIKDGKNADSR</sequence>
<evidence type="ECO:0000313" key="2">
    <source>
        <dbReference type="EMBL" id="OFW60375.1"/>
    </source>
</evidence>
<dbReference type="STRING" id="1797197.A2Y75_08440"/>
<dbReference type="AlphaFoldDB" id="A0A1F2WU72"/>
<feature type="domain" description="Transcription regulator PadR N-terminal" evidence="1">
    <location>
        <begin position="9"/>
        <end position="83"/>
    </location>
</feature>
<dbReference type="PANTHER" id="PTHR33169:SF27">
    <property type="entry name" value="TRANSCRIPTIONAL REGULATOR PADR FAMILY PROTEIN"/>
    <property type="match status" value="1"/>
</dbReference>
<proteinExistence type="predicted"/>
<evidence type="ECO:0000313" key="3">
    <source>
        <dbReference type="Proteomes" id="UP000177876"/>
    </source>
</evidence>
<dbReference type="InterPro" id="IPR036390">
    <property type="entry name" value="WH_DNA-bd_sf"/>
</dbReference>
<dbReference type="SUPFAM" id="SSF46785">
    <property type="entry name" value="Winged helix' DNA-binding domain"/>
    <property type="match status" value="1"/>
</dbReference>
<reference evidence="2 3" key="1">
    <citation type="journal article" date="2016" name="Nat. Commun.">
        <title>Thousands of microbial genomes shed light on interconnected biogeochemical processes in an aquifer system.</title>
        <authorList>
            <person name="Anantharaman K."/>
            <person name="Brown C.T."/>
            <person name="Hug L.A."/>
            <person name="Sharon I."/>
            <person name="Castelle C.J."/>
            <person name="Probst A.J."/>
            <person name="Thomas B.C."/>
            <person name="Singh A."/>
            <person name="Wilkins M.J."/>
            <person name="Karaoz U."/>
            <person name="Brodie E.L."/>
            <person name="Williams K.H."/>
            <person name="Hubbard S.S."/>
            <person name="Banfield J.F."/>
        </authorList>
    </citation>
    <scope>NUCLEOTIDE SEQUENCE [LARGE SCALE GENOMIC DNA]</scope>
</reference>
<gene>
    <name evidence="2" type="ORF">A2Y75_08440</name>
</gene>
<name>A0A1F2WU72_9ACTN</name>
<protein>
    <recommendedName>
        <fullName evidence="1">Transcription regulator PadR N-terminal domain-containing protein</fullName>
    </recommendedName>
</protein>
<dbReference type="InterPro" id="IPR005149">
    <property type="entry name" value="Tscrpt_reg_PadR_N"/>
</dbReference>
<dbReference type="PANTHER" id="PTHR33169">
    <property type="entry name" value="PADR-FAMILY TRANSCRIPTIONAL REGULATOR"/>
    <property type="match status" value="1"/>
</dbReference>
<dbReference type="Pfam" id="PF03551">
    <property type="entry name" value="PadR"/>
    <property type="match status" value="1"/>
</dbReference>
<dbReference type="InterPro" id="IPR052509">
    <property type="entry name" value="Metal_resp_DNA-bind_regulator"/>
</dbReference>